<keyword evidence="3" id="KW-1185">Reference proteome</keyword>
<dbReference type="AlphaFoldDB" id="A0AAN9VXX6"/>
<evidence type="ECO:0000313" key="3">
    <source>
        <dbReference type="Proteomes" id="UP001378592"/>
    </source>
</evidence>
<gene>
    <name evidence="2" type="ORF">R5R35_009335</name>
</gene>
<accession>A0AAN9VXX6</accession>
<protein>
    <submittedName>
        <fullName evidence="2">Uncharacterized protein</fullName>
    </submittedName>
</protein>
<evidence type="ECO:0000313" key="2">
    <source>
        <dbReference type="EMBL" id="KAK7873649.1"/>
    </source>
</evidence>
<proteinExistence type="predicted"/>
<dbReference type="Proteomes" id="UP001378592">
    <property type="component" value="Unassembled WGS sequence"/>
</dbReference>
<name>A0AAN9VXX6_9ORTH</name>
<reference evidence="2 3" key="1">
    <citation type="submission" date="2024-03" db="EMBL/GenBank/DDBJ databases">
        <title>The genome assembly and annotation of the cricket Gryllus longicercus Weissman &amp; Gray.</title>
        <authorList>
            <person name="Szrajer S."/>
            <person name="Gray D."/>
            <person name="Ylla G."/>
        </authorList>
    </citation>
    <scope>NUCLEOTIDE SEQUENCE [LARGE SCALE GENOMIC DNA]</scope>
    <source>
        <strain evidence="2">DAG 2021-001</strain>
        <tissue evidence="2">Whole body minus gut</tissue>
    </source>
</reference>
<dbReference type="EMBL" id="JAZDUA010000011">
    <property type="protein sequence ID" value="KAK7873649.1"/>
    <property type="molecule type" value="Genomic_DNA"/>
</dbReference>
<sequence>MYQSAASNVKIDHQSVEVYVEPLLPPGKKRAQLKKVFEEEEKNKNKKKVGDTKYMKYLKARRKKEIDRFNWGVCLYKVFCCFRDKPPEGYFYYGPAKKLDPRTTREYRKPYKETREMKVQRKQEEEMARVRQRSVMQMEQEEMEAMTEGAVKRAQESGYGFGPGYGSDYGPGYGPGYGGAPPNDRPVQGRYLPFQTGPCECHENARKYRQSKGAPPDIPGRGQPGQPGGPAWLPTHQGGYPPPYGYPGQQGYPGQGAPGEEPGEGGLFDRTPCDASKCVCAKASKRLGWGADEGGEE</sequence>
<organism evidence="2 3">
    <name type="scientific">Gryllus longicercus</name>
    <dbReference type="NCBI Taxonomy" id="2509291"/>
    <lineage>
        <taxon>Eukaryota</taxon>
        <taxon>Metazoa</taxon>
        <taxon>Ecdysozoa</taxon>
        <taxon>Arthropoda</taxon>
        <taxon>Hexapoda</taxon>
        <taxon>Insecta</taxon>
        <taxon>Pterygota</taxon>
        <taxon>Neoptera</taxon>
        <taxon>Polyneoptera</taxon>
        <taxon>Orthoptera</taxon>
        <taxon>Ensifera</taxon>
        <taxon>Gryllidea</taxon>
        <taxon>Grylloidea</taxon>
        <taxon>Gryllidae</taxon>
        <taxon>Gryllinae</taxon>
        <taxon>Gryllus</taxon>
    </lineage>
</organism>
<feature type="region of interest" description="Disordered" evidence="1">
    <location>
        <begin position="202"/>
        <end position="268"/>
    </location>
</feature>
<comment type="caution">
    <text evidence="2">The sequence shown here is derived from an EMBL/GenBank/DDBJ whole genome shotgun (WGS) entry which is preliminary data.</text>
</comment>
<evidence type="ECO:0000256" key="1">
    <source>
        <dbReference type="SAM" id="MobiDB-lite"/>
    </source>
</evidence>